<evidence type="ECO:0000256" key="6">
    <source>
        <dbReference type="RuleBase" id="RU367028"/>
    </source>
</evidence>
<evidence type="ECO:0000256" key="5">
    <source>
        <dbReference type="ARBA" id="ARBA00023242"/>
    </source>
</evidence>
<accession>A0A7I8I9G6</accession>
<dbReference type="EMBL" id="CACRZD030000001">
    <property type="protein sequence ID" value="CAA6653571.1"/>
    <property type="molecule type" value="Genomic_DNA"/>
</dbReference>
<keyword evidence="9" id="KW-1185">Reference proteome</keyword>
<evidence type="ECO:0000313" key="9">
    <source>
        <dbReference type="Proteomes" id="UP001189122"/>
    </source>
</evidence>
<dbReference type="InterPro" id="IPR038933">
    <property type="entry name" value="Ovate"/>
</dbReference>
<gene>
    <name evidence="8" type="ORF">SI7747_01000161</name>
</gene>
<keyword evidence="3 6" id="KW-0805">Transcription regulation</keyword>
<evidence type="ECO:0000256" key="1">
    <source>
        <dbReference type="ARBA" id="ARBA00004123"/>
    </source>
</evidence>
<evidence type="ECO:0000256" key="2">
    <source>
        <dbReference type="ARBA" id="ARBA00022491"/>
    </source>
</evidence>
<reference evidence="8 9" key="1">
    <citation type="submission" date="2019-12" db="EMBL/GenBank/DDBJ databases">
        <authorList>
            <person name="Scholz U."/>
            <person name="Mascher M."/>
            <person name="Fiebig A."/>
        </authorList>
    </citation>
    <scope>NUCLEOTIDE SEQUENCE</scope>
</reference>
<dbReference type="PANTHER" id="PTHR33057">
    <property type="entry name" value="TRANSCRIPTION REPRESSOR OFP7-RELATED"/>
    <property type="match status" value="1"/>
</dbReference>
<dbReference type="InterPro" id="IPR006458">
    <property type="entry name" value="Ovate_C"/>
</dbReference>
<name>A0A7I8I9G6_SPIIN</name>
<dbReference type="NCBIfam" id="TIGR01568">
    <property type="entry name" value="A_thal_3678"/>
    <property type="match status" value="1"/>
</dbReference>
<evidence type="ECO:0000256" key="4">
    <source>
        <dbReference type="ARBA" id="ARBA00023163"/>
    </source>
</evidence>
<evidence type="ECO:0000313" key="8">
    <source>
        <dbReference type="EMBL" id="CAA2613756.1"/>
    </source>
</evidence>
<keyword evidence="2 6" id="KW-0678">Repressor</keyword>
<keyword evidence="5 6" id="KW-0539">Nucleus</keyword>
<feature type="domain" description="OVATE" evidence="7">
    <location>
        <begin position="1"/>
        <end position="57"/>
    </location>
</feature>
<dbReference type="EMBL" id="LR743588">
    <property type="protein sequence ID" value="CAA2613756.1"/>
    <property type="molecule type" value="Genomic_DNA"/>
</dbReference>
<dbReference type="GO" id="GO:0045892">
    <property type="term" value="P:negative regulation of DNA-templated transcription"/>
    <property type="evidence" value="ECO:0007669"/>
    <property type="project" value="UniProtKB-UniRule"/>
</dbReference>
<dbReference type="Proteomes" id="UP001189122">
    <property type="component" value="Unassembled WGS sequence"/>
</dbReference>
<dbReference type="PROSITE" id="PS51754">
    <property type="entry name" value="OVATE"/>
    <property type="match status" value="1"/>
</dbReference>
<dbReference type="PANTHER" id="PTHR33057:SF224">
    <property type="entry name" value="TRANSCRIPTION REPRESSOR"/>
    <property type="match status" value="1"/>
</dbReference>
<keyword evidence="4 6" id="KW-0804">Transcription</keyword>
<protein>
    <recommendedName>
        <fullName evidence="6">Transcription repressor</fullName>
    </recommendedName>
    <alternativeName>
        <fullName evidence="6">Ovate family protein</fullName>
    </alternativeName>
</protein>
<dbReference type="Pfam" id="PF04844">
    <property type="entry name" value="Ovate"/>
    <property type="match status" value="1"/>
</dbReference>
<dbReference type="GO" id="GO:0005634">
    <property type="term" value="C:nucleus"/>
    <property type="evidence" value="ECO:0007669"/>
    <property type="project" value="UniProtKB-SubCell"/>
</dbReference>
<proteinExistence type="predicted"/>
<comment type="function">
    <text evidence="6">Transcriptional repressor that regulates multiple aspects of plant growth and development.</text>
</comment>
<evidence type="ECO:0000259" key="7">
    <source>
        <dbReference type="PROSITE" id="PS51754"/>
    </source>
</evidence>
<dbReference type="AlphaFoldDB" id="A0A7I8I9G6"/>
<sequence length="80" mass="8883">MSEDPYGDFRRSMMEMVVEKRIYDEGELEQLLRCFLSLNSQRHHAAVLRAFAAVWAAVFPGGAAAATPAANFPHRTVGES</sequence>
<organism evidence="8">
    <name type="scientific">Spirodela intermedia</name>
    <name type="common">Intermediate duckweed</name>
    <dbReference type="NCBI Taxonomy" id="51605"/>
    <lineage>
        <taxon>Eukaryota</taxon>
        <taxon>Viridiplantae</taxon>
        <taxon>Streptophyta</taxon>
        <taxon>Embryophyta</taxon>
        <taxon>Tracheophyta</taxon>
        <taxon>Spermatophyta</taxon>
        <taxon>Magnoliopsida</taxon>
        <taxon>Liliopsida</taxon>
        <taxon>Araceae</taxon>
        <taxon>Lemnoideae</taxon>
        <taxon>Spirodela</taxon>
    </lineage>
</organism>
<comment type="subcellular location">
    <subcellularLocation>
        <location evidence="1 6">Nucleus</location>
    </subcellularLocation>
</comment>
<evidence type="ECO:0000256" key="3">
    <source>
        <dbReference type="ARBA" id="ARBA00023015"/>
    </source>
</evidence>